<accession>A0A9K3EFP2</accession>
<name>A0A9K3EFP2_HELAN</name>
<feature type="region of interest" description="Disordered" evidence="1">
    <location>
        <begin position="26"/>
        <end position="53"/>
    </location>
</feature>
<reference evidence="2" key="1">
    <citation type="journal article" date="2017" name="Nature">
        <title>The sunflower genome provides insights into oil metabolism, flowering and Asterid evolution.</title>
        <authorList>
            <person name="Badouin H."/>
            <person name="Gouzy J."/>
            <person name="Grassa C.J."/>
            <person name="Murat F."/>
            <person name="Staton S.E."/>
            <person name="Cottret L."/>
            <person name="Lelandais-Briere C."/>
            <person name="Owens G.L."/>
            <person name="Carrere S."/>
            <person name="Mayjonade B."/>
            <person name="Legrand L."/>
            <person name="Gill N."/>
            <person name="Kane N.C."/>
            <person name="Bowers J.E."/>
            <person name="Hubner S."/>
            <person name="Bellec A."/>
            <person name="Berard A."/>
            <person name="Berges H."/>
            <person name="Blanchet N."/>
            <person name="Boniface M.C."/>
            <person name="Brunel D."/>
            <person name="Catrice O."/>
            <person name="Chaidir N."/>
            <person name="Claudel C."/>
            <person name="Donnadieu C."/>
            <person name="Faraut T."/>
            <person name="Fievet G."/>
            <person name="Helmstetter N."/>
            <person name="King M."/>
            <person name="Knapp S.J."/>
            <person name="Lai Z."/>
            <person name="Le Paslier M.C."/>
            <person name="Lippi Y."/>
            <person name="Lorenzon L."/>
            <person name="Mandel J.R."/>
            <person name="Marage G."/>
            <person name="Marchand G."/>
            <person name="Marquand E."/>
            <person name="Bret-Mestries E."/>
            <person name="Morien E."/>
            <person name="Nambeesan S."/>
            <person name="Nguyen T."/>
            <person name="Pegot-Espagnet P."/>
            <person name="Pouilly N."/>
            <person name="Raftis F."/>
            <person name="Sallet E."/>
            <person name="Schiex T."/>
            <person name="Thomas J."/>
            <person name="Vandecasteele C."/>
            <person name="Vares D."/>
            <person name="Vear F."/>
            <person name="Vautrin S."/>
            <person name="Crespi M."/>
            <person name="Mangin B."/>
            <person name="Burke J.M."/>
            <person name="Salse J."/>
            <person name="Munos S."/>
            <person name="Vincourt P."/>
            <person name="Rieseberg L.H."/>
            <person name="Langlade N.B."/>
        </authorList>
    </citation>
    <scope>NUCLEOTIDE SEQUENCE</scope>
    <source>
        <tissue evidence="2">Leaves</tissue>
    </source>
</reference>
<evidence type="ECO:0000313" key="2">
    <source>
        <dbReference type="EMBL" id="KAF5772458.1"/>
    </source>
</evidence>
<dbReference type="EMBL" id="MNCJ02000328">
    <property type="protein sequence ID" value="KAF5772458.1"/>
    <property type="molecule type" value="Genomic_DNA"/>
</dbReference>
<keyword evidence="3" id="KW-1185">Reference proteome</keyword>
<reference evidence="2" key="2">
    <citation type="submission" date="2020-06" db="EMBL/GenBank/DDBJ databases">
        <title>Helianthus annuus Genome sequencing and assembly Release 2.</title>
        <authorList>
            <person name="Gouzy J."/>
            <person name="Langlade N."/>
            <person name="Munos S."/>
        </authorList>
    </citation>
    <scope>NUCLEOTIDE SEQUENCE</scope>
    <source>
        <tissue evidence="2">Leaves</tissue>
    </source>
</reference>
<evidence type="ECO:0000313" key="3">
    <source>
        <dbReference type="Proteomes" id="UP000215914"/>
    </source>
</evidence>
<gene>
    <name evidence="2" type="ORF">HanXRQr2_Chr13g0577151</name>
</gene>
<proteinExistence type="predicted"/>
<dbReference type="AlphaFoldDB" id="A0A9K3EFP2"/>
<comment type="caution">
    <text evidence="2">The sequence shown here is derived from an EMBL/GenBank/DDBJ whole genome shotgun (WGS) entry which is preliminary data.</text>
</comment>
<dbReference type="Proteomes" id="UP000215914">
    <property type="component" value="Unassembled WGS sequence"/>
</dbReference>
<dbReference type="Gramene" id="mRNA:HanXRQr2_Chr13g0577151">
    <property type="protein sequence ID" value="mRNA:HanXRQr2_Chr13g0577151"/>
    <property type="gene ID" value="HanXRQr2_Chr13g0577151"/>
</dbReference>
<evidence type="ECO:0000256" key="1">
    <source>
        <dbReference type="SAM" id="MobiDB-lite"/>
    </source>
</evidence>
<protein>
    <submittedName>
        <fullName evidence="2">Uncharacterized protein</fullName>
    </submittedName>
</protein>
<organism evidence="2 3">
    <name type="scientific">Helianthus annuus</name>
    <name type="common">Common sunflower</name>
    <dbReference type="NCBI Taxonomy" id="4232"/>
    <lineage>
        <taxon>Eukaryota</taxon>
        <taxon>Viridiplantae</taxon>
        <taxon>Streptophyta</taxon>
        <taxon>Embryophyta</taxon>
        <taxon>Tracheophyta</taxon>
        <taxon>Spermatophyta</taxon>
        <taxon>Magnoliopsida</taxon>
        <taxon>eudicotyledons</taxon>
        <taxon>Gunneridae</taxon>
        <taxon>Pentapetalae</taxon>
        <taxon>asterids</taxon>
        <taxon>campanulids</taxon>
        <taxon>Asterales</taxon>
        <taxon>Asteraceae</taxon>
        <taxon>Asteroideae</taxon>
        <taxon>Heliantheae alliance</taxon>
        <taxon>Heliantheae</taxon>
        <taxon>Helianthus</taxon>
    </lineage>
</organism>
<sequence>MSSAQKSTTRSATKFGLDEINSFISPRSSKKVSKSLSFQEPRAVTTRAKSGYKRKKLSEPEGDFFDVEKQLHDSLTEGFTCVKALHEKRIAELEETLADLRSIVAAKEKPFSQLKKYNKGLEEQLLMAEVGTHEAVMVATDEAKVSAARTVLQARIRMAKETNDPDFDRST</sequence>